<dbReference type="Gene3D" id="3.20.20.100">
    <property type="entry name" value="NADP-dependent oxidoreductase domain"/>
    <property type="match status" value="1"/>
</dbReference>
<feature type="domain" description="NADP-dependent oxidoreductase" evidence="1">
    <location>
        <begin position="67"/>
        <end position="335"/>
    </location>
</feature>
<dbReference type="PRINTS" id="PR00069">
    <property type="entry name" value="ALDKETRDTASE"/>
</dbReference>
<dbReference type="Proteomes" id="UP000759131">
    <property type="component" value="Unassembled WGS sequence"/>
</dbReference>
<sequence>PDQIPPLSINVVQPNAIETSAKSASKPTIFMSEDVAKQVSKLTLSGVGAPIPAMAFGTKDIVYNKQATLLRRFNNDQKAAEVIIEALKSGYRHIDSAYFYNVEHAINIALALLSSKNLIKRHNLYITTKVWMTFHRRDRVLKGLKISLVDMGVEYVDMAILHYPTGLQDGAEIWPLYGNGSSMPRSYEKNDFLEAWKGMEKASRLGIAKAIGVANFNADQLKTLLSKATIKPAVNQVECNPTYQQNEMLEFCNQNGIKMVAYSPLRGGDYQLVDNPVLAAIGKKYGKTAAQVALRWNFQRGVVVLPKAAKKKHQDDNIDIFNFELAQEDMDKIANIPQLPRVLQVPSLVNHSDYPF</sequence>
<protein>
    <recommendedName>
        <fullName evidence="1">NADP-dependent oxidoreductase domain-containing protein</fullName>
    </recommendedName>
</protein>
<dbReference type="EMBL" id="CAJPIZ010012388">
    <property type="protein sequence ID" value="CAG2113675.1"/>
    <property type="molecule type" value="Genomic_DNA"/>
</dbReference>
<reference evidence="2" key="1">
    <citation type="submission" date="2020-11" db="EMBL/GenBank/DDBJ databases">
        <authorList>
            <person name="Tran Van P."/>
        </authorList>
    </citation>
    <scope>NUCLEOTIDE SEQUENCE</scope>
</reference>
<evidence type="ECO:0000313" key="3">
    <source>
        <dbReference type="Proteomes" id="UP000759131"/>
    </source>
</evidence>
<dbReference type="CDD" id="cd19071">
    <property type="entry name" value="AKR_AKR1-5-like"/>
    <property type="match status" value="1"/>
</dbReference>
<evidence type="ECO:0000259" key="1">
    <source>
        <dbReference type="Pfam" id="PF00248"/>
    </source>
</evidence>
<dbReference type="InterPro" id="IPR036812">
    <property type="entry name" value="NAD(P)_OxRdtase_dom_sf"/>
</dbReference>
<evidence type="ECO:0000313" key="2">
    <source>
        <dbReference type="EMBL" id="CAD7633245.1"/>
    </source>
</evidence>
<dbReference type="GO" id="GO:0016491">
    <property type="term" value="F:oxidoreductase activity"/>
    <property type="evidence" value="ECO:0007669"/>
    <property type="project" value="InterPro"/>
</dbReference>
<dbReference type="EMBL" id="OC866963">
    <property type="protein sequence ID" value="CAD7633245.1"/>
    <property type="molecule type" value="Genomic_DNA"/>
</dbReference>
<dbReference type="PANTHER" id="PTHR11732">
    <property type="entry name" value="ALDO/KETO REDUCTASE"/>
    <property type="match status" value="1"/>
</dbReference>
<organism evidence="2">
    <name type="scientific">Medioppia subpectinata</name>
    <dbReference type="NCBI Taxonomy" id="1979941"/>
    <lineage>
        <taxon>Eukaryota</taxon>
        <taxon>Metazoa</taxon>
        <taxon>Ecdysozoa</taxon>
        <taxon>Arthropoda</taxon>
        <taxon>Chelicerata</taxon>
        <taxon>Arachnida</taxon>
        <taxon>Acari</taxon>
        <taxon>Acariformes</taxon>
        <taxon>Sarcoptiformes</taxon>
        <taxon>Oribatida</taxon>
        <taxon>Brachypylina</taxon>
        <taxon>Oppioidea</taxon>
        <taxon>Oppiidae</taxon>
        <taxon>Medioppia</taxon>
    </lineage>
</organism>
<dbReference type="Pfam" id="PF00248">
    <property type="entry name" value="Aldo_ket_red"/>
    <property type="match status" value="1"/>
</dbReference>
<dbReference type="SUPFAM" id="SSF51430">
    <property type="entry name" value="NAD(P)-linked oxidoreductase"/>
    <property type="match status" value="1"/>
</dbReference>
<dbReference type="InterPro" id="IPR020471">
    <property type="entry name" value="AKR"/>
</dbReference>
<dbReference type="AlphaFoldDB" id="A0A7R9L1L9"/>
<feature type="non-terminal residue" evidence="2">
    <location>
        <position position="1"/>
    </location>
</feature>
<gene>
    <name evidence="2" type="ORF">OSB1V03_LOCUS13642</name>
</gene>
<name>A0A7R9L1L9_9ACAR</name>
<proteinExistence type="predicted"/>
<accession>A0A7R9L1L9</accession>
<keyword evidence="3" id="KW-1185">Reference proteome</keyword>
<dbReference type="OrthoDB" id="416253at2759"/>
<dbReference type="InterPro" id="IPR023210">
    <property type="entry name" value="NADP_OxRdtase_dom"/>
</dbReference>